<dbReference type="KEGG" id="swi:Swit_1242"/>
<protein>
    <submittedName>
        <fullName evidence="2">Uncharacterized protein</fullName>
    </submittedName>
</protein>
<keyword evidence="3" id="KW-1185">Reference proteome</keyword>
<accession>A0A9J9LBQ8</accession>
<proteinExistence type="predicted"/>
<sequence>MESRMAKDPKYDRYAGMVTLPGDPLNPRKPRPFRVDEDGNVIYLDEEAGRARPAGGANARAGILDWDELDRRAGERSAPLTATAVRGSAAKGDKGSDVVRTRKTIGGSDYYVINANTYDPALSNGVTSIPNEDMISIWNTHKNQVAVKGGKVEKGAYTIALPIDFSVKTDDPPNERNLSLLNPKPTMYYPLPVINTKTGSTDQVDTFSFGRPNEWPIGTVGLSHGHIDGTSEGMADYYDLSADPKIYGDIGSLLGNDPVPTATVSEGDVGWHQLENGRLQFVYPARELLEENEAKRAAKRAKMIQENLDRQQLLFQRKMP</sequence>
<organism evidence="2 3">
    <name type="scientific">Rhizorhabdus wittichii (strain DSM 6014 / CCUG 31198 / JCM 15750 / NBRC 105917 / EY 4224 / RW1)</name>
    <name type="common">Sphingomonas wittichii</name>
    <dbReference type="NCBI Taxonomy" id="392499"/>
    <lineage>
        <taxon>Bacteria</taxon>
        <taxon>Pseudomonadati</taxon>
        <taxon>Pseudomonadota</taxon>
        <taxon>Alphaproteobacteria</taxon>
        <taxon>Sphingomonadales</taxon>
        <taxon>Sphingomonadaceae</taxon>
        <taxon>Rhizorhabdus</taxon>
    </lineage>
</organism>
<evidence type="ECO:0000313" key="2">
    <source>
        <dbReference type="EMBL" id="ABQ67607.1"/>
    </source>
</evidence>
<dbReference type="AlphaFoldDB" id="A0A9J9LBQ8"/>
<feature type="compositionally biased region" description="Basic and acidic residues" evidence="1">
    <location>
        <begin position="1"/>
        <end position="13"/>
    </location>
</feature>
<dbReference type="Proteomes" id="UP000001989">
    <property type="component" value="Chromosome"/>
</dbReference>
<gene>
    <name evidence="2" type="ordered locus">Swit_1242</name>
</gene>
<dbReference type="EMBL" id="CP000699">
    <property type="protein sequence ID" value="ABQ67607.1"/>
    <property type="molecule type" value="Genomic_DNA"/>
</dbReference>
<evidence type="ECO:0000256" key="1">
    <source>
        <dbReference type="SAM" id="MobiDB-lite"/>
    </source>
</evidence>
<name>A0A9J9LBQ8_RHIWR</name>
<feature type="region of interest" description="Disordered" evidence="1">
    <location>
        <begin position="1"/>
        <end position="34"/>
    </location>
</feature>
<evidence type="ECO:0000313" key="3">
    <source>
        <dbReference type="Proteomes" id="UP000001989"/>
    </source>
</evidence>
<reference evidence="2 3" key="1">
    <citation type="journal article" date="2010" name="J. Bacteriol.">
        <title>Genome sequence of the dioxin-mineralizing bacterium Sphingomonas wittichii RW1.</title>
        <authorList>
            <person name="Miller T.R."/>
            <person name="Delcher A.L."/>
            <person name="Salzberg S.L."/>
            <person name="Saunders E."/>
            <person name="Detter J.C."/>
            <person name="Halden R.U."/>
        </authorList>
    </citation>
    <scope>NUCLEOTIDE SEQUENCE [LARGE SCALE GENOMIC DNA]</scope>
    <source>
        <strain evidence="3">DSM 6014 / CCUG 31198 / JCM 15750 / NBRC 105917 / EY 4224 / RW1</strain>
    </source>
</reference>